<name>A0A1G1WAL3_9BACT</name>
<organism evidence="1 2">
    <name type="scientific">Candidatus Woykebacteria bacterium GWB1_45_5</name>
    <dbReference type="NCBI Taxonomy" id="1802592"/>
    <lineage>
        <taxon>Bacteria</taxon>
        <taxon>Candidatus Woykeibacteriota</taxon>
    </lineage>
</organism>
<evidence type="ECO:0000313" key="1">
    <source>
        <dbReference type="EMBL" id="OGY24705.1"/>
    </source>
</evidence>
<sequence>MAQFWGDDVSLGEAGRRDRAYFDKEPDRVLAFPKAPSWKVAGCTRALLPRQHVPQLEMCNRQLHGSGCGFLFELK</sequence>
<dbReference type="Proteomes" id="UP000178493">
    <property type="component" value="Unassembled WGS sequence"/>
</dbReference>
<gene>
    <name evidence="1" type="ORF">A2126_02535</name>
</gene>
<comment type="caution">
    <text evidence="1">The sequence shown here is derived from an EMBL/GenBank/DDBJ whole genome shotgun (WGS) entry which is preliminary data.</text>
</comment>
<evidence type="ECO:0000313" key="2">
    <source>
        <dbReference type="Proteomes" id="UP000178493"/>
    </source>
</evidence>
<reference evidence="1 2" key="1">
    <citation type="journal article" date="2016" name="Nat. Commun.">
        <title>Thousands of microbial genomes shed light on interconnected biogeochemical processes in an aquifer system.</title>
        <authorList>
            <person name="Anantharaman K."/>
            <person name="Brown C.T."/>
            <person name="Hug L.A."/>
            <person name="Sharon I."/>
            <person name="Castelle C.J."/>
            <person name="Probst A.J."/>
            <person name="Thomas B.C."/>
            <person name="Singh A."/>
            <person name="Wilkins M.J."/>
            <person name="Karaoz U."/>
            <person name="Brodie E.L."/>
            <person name="Williams K.H."/>
            <person name="Hubbard S.S."/>
            <person name="Banfield J.F."/>
        </authorList>
    </citation>
    <scope>NUCLEOTIDE SEQUENCE [LARGE SCALE GENOMIC DNA]</scope>
</reference>
<dbReference type="AlphaFoldDB" id="A0A1G1WAL3"/>
<proteinExistence type="predicted"/>
<protein>
    <submittedName>
        <fullName evidence="1">Uncharacterized protein</fullName>
    </submittedName>
</protein>
<dbReference type="EMBL" id="MHCO01000007">
    <property type="protein sequence ID" value="OGY24705.1"/>
    <property type="molecule type" value="Genomic_DNA"/>
</dbReference>
<accession>A0A1G1WAL3</accession>